<evidence type="ECO:0000256" key="7">
    <source>
        <dbReference type="ARBA" id="ARBA00023029"/>
    </source>
</evidence>
<dbReference type="InterPro" id="IPR025589">
    <property type="entry name" value="Toprim_C_rpt"/>
</dbReference>
<feature type="site" description="Interaction with DNA" evidence="10">
    <location>
        <position position="145"/>
    </location>
</feature>
<feature type="region of interest" description="Disordered" evidence="11">
    <location>
        <begin position="641"/>
        <end position="664"/>
    </location>
</feature>
<feature type="region of interest" description="Disordered" evidence="11">
    <location>
        <begin position="432"/>
        <end position="451"/>
    </location>
</feature>
<keyword evidence="4" id="KW-0863">Zinc-finger</keyword>
<dbReference type="InterPro" id="IPR023406">
    <property type="entry name" value="Topo_IA_AS"/>
</dbReference>
<dbReference type="SUPFAM" id="SSF57783">
    <property type="entry name" value="Zinc beta-ribbon"/>
    <property type="match status" value="1"/>
</dbReference>
<dbReference type="NCBIfam" id="TIGR01051">
    <property type="entry name" value="topA_bact"/>
    <property type="match status" value="1"/>
</dbReference>
<comment type="function">
    <text evidence="10">Releases the supercoiling and torsional tension of DNA, which is introduced during the DNA replication and transcription, by transiently cleaving and rejoining one strand of the DNA duplex. Introduces a single-strand break via transesterification at a target site in duplex DNA. The scissile phosphodiester is attacked by the catalytic tyrosine of the enzyme, resulting in the formation of a DNA-(5'-phosphotyrosyl)-enzyme intermediate and the expulsion of a 3'-OH DNA strand. The free DNA strand then undergoes passage around the unbroken strand, thus removing DNA supercoils. Finally, in the religation step, the DNA 3'-OH attacks the covalent intermediate to expel the active-site tyrosine and restore the DNA phosphodiester backbone.</text>
</comment>
<dbReference type="Gene3D" id="3.40.50.140">
    <property type="match status" value="1"/>
</dbReference>
<feature type="site" description="Interaction with DNA" evidence="10">
    <location>
        <position position="157"/>
    </location>
</feature>
<keyword evidence="3" id="KW-0479">Metal-binding</keyword>
<dbReference type="SMART" id="SM00437">
    <property type="entry name" value="TOP1Ac"/>
    <property type="match status" value="1"/>
</dbReference>
<protein>
    <recommendedName>
        <fullName evidence="10">DNA topoisomerase 1</fullName>
        <ecNumber evidence="10">5.6.2.1</ecNumber>
    </recommendedName>
    <alternativeName>
        <fullName evidence="10">DNA topoisomerase I</fullName>
    </alternativeName>
</protein>
<feature type="region of interest" description="Disordered" evidence="11">
    <location>
        <begin position="849"/>
        <end position="921"/>
    </location>
</feature>
<evidence type="ECO:0000313" key="14">
    <source>
        <dbReference type="EMBL" id="MET4634469.1"/>
    </source>
</evidence>
<evidence type="ECO:0000256" key="3">
    <source>
        <dbReference type="ARBA" id="ARBA00022723"/>
    </source>
</evidence>
<dbReference type="InterPro" id="IPR003601">
    <property type="entry name" value="Topo_IA_2"/>
</dbReference>
<comment type="subunit">
    <text evidence="10">Monomer.</text>
</comment>
<dbReference type="RefSeq" id="WP_354551683.1">
    <property type="nucleotide sequence ID" value="NZ_JBEPSM010000001.1"/>
</dbReference>
<evidence type="ECO:0000259" key="13">
    <source>
        <dbReference type="PROSITE" id="PS52039"/>
    </source>
</evidence>
<dbReference type="InterPro" id="IPR005733">
    <property type="entry name" value="TopoI_bac-type"/>
</dbReference>
<dbReference type="HAMAP" id="MF_00952">
    <property type="entry name" value="Topoisom_1_prok"/>
    <property type="match status" value="1"/>
</dbReference>
<dbReference type="PANTHER" id="PTHR42785">
    <property type="entry name" value="DNA TOPOISOMERASE, TYPE IA, CORE"/>
    <property type="match status" value="1"/>
</dbReference>
<dbReference type="SUPFAM" id="SSF56712">
    <property type="entry name" value="Prokaryotic type I DNA topoisomerase"/>
    <property type="match status" value="1"/>
</dbReference>
<keyword evidence="8 10" id="KW-0238">DNA-binding</keyword>
<gene>
    <name evidence="10" type="primary">topA</name>
    <name evidence="14" type="ORF">ABIE08_002382</name>
</gene>
<name>A0ABV2QZP9_9HYPH</name>
<feature type="domain" description="Topo IA-type catalytic" evidence="13">
    <location>
        <begin position="131"/>
        <end position="568"/>
    </location>
</feature>
<dbReference type="InterPro" id="IPR013826">
    <property type="entry name" value="Topo_IA_cen_sub3"/>
</dbReference>
<dbReference type="SMART" id="SM00493">
    <property type="entry name" value="TOPRIM"/>
    <property type="match status" value="1"/>
</dbReference>
<accession>A0ABV2QZP9</accession>
<dbReference type="Gene3D" id="1.10.290.10">
    <property type="entry name" value="Topoisomerase I, domain 4"/>
    <property type="match status" value="1"/>
</dbReference>
<dbReference type="PROSITE" id="PS00396">
    <property type="entry name" value="TOPO_IA_1"/>
    <property type="match status" value="1"/>
</dbReference>
<keyword evidence="9 10" id="KW-0413">Isomerase</keyword>
<comment type="similarity">
    <text evidence="2 10">Belongs to the type IA topoisomerase family.</text>
</comment>
<dbReference type="InterPro" id="IPR028612">
    <property type="entry name" value="Topoisom_1_IA"/>
</dbReference>
<comment type="caution">
    <text evidence="14">The sequence shown here is derived from an EMBL/GenBank/DDBJ whole genome shotgun (WGS) entry which is preliminary data.</text>
</comment>
<dbReference type="EC" id="5.6.2.1" evidence="10"/>
<evidence type="ECO:0000256" key="4">
    <source>
        <dbReference type="ARBA" id="ARBA00022771"/>
    </source>
</evidence>
<feature type="region of interest" description="Interaction with DNA" evidence="10">
    <location>
        <begin position="165"/>
        <end position="170"/>
    </location>
</feature>
<evidence type="ECO:0000259" key="12">
    <source>
        <dbReference type="PROSITE" id="PS50880"/>
    </source>
</evidence>
<dbReference type="SMART" id="SM00436">
    <property type="entry name" value="TOP1Bc"/>
    <property type="match status" value="1"/>
</dbReference>
<feature type="active site" description="O-(5'-phospho-DNA)-tyrosine intermediate" evidence="10">
    <location>
        <position position="303"/>
    </location>
</feature>
<dbReference type="PRINTS" id="PR00417">
    <property type="entry name" value="PRTPISMRASEI"/>
</dbReference>
<feature type="compositionally biased region" description="Basic residues" evidence="11">
    <location>
        <begin position="867"/>
        <end position="877"/>
    </location>
</feature>
<evidence type="ECO:0000256" key="6">
    <source>
        <dbReference type="ARBA" id="ARBA00022842"/>
    </source>
</evidence>
<feature type="compositionally biased region" description="Basic and acidic residues" evidence="11">
    <location>
        <begin position="345"/>
        <end position="364"/>
    </location>
</feature>
<dbReference type="InterPro" id="IPR013825">
    <property type="entry name" value="Topo_IA_cen_sub2"/>
</dbReference>
<keyword evidence="7 10" id="KW-0799">Topoisomerase</keyword>
<dbReference type="GO" id="GO:0003917">
    <property type="term" value="F:DNA topoisomerase type I (single strand cut, ATP-independent) activity"/>
    <property type="evidence" value="ECO:0007669"/>
    <property type="project" value="UniProtKB-EC"/>
</dbReference>
<dbReference type="CDD" id="cd03363">
    <property type="entry name" value="TOPRIM_TopoIA_TopoI"/>
    <property type="match status" value="1"/>
</dbReference>
<feature type="site" description="Interaction with DNA" evidence="10">
    <location>
        <position position="500"/>
    </location>
</feature>
<dbReference type="InterPro" id="IPR006171">
    <property type="entry name" value="TOPRIM_dom"/>
</dbReference>
<evidence type="ECO:0000256" key="5">
    <source>
        <dbReference type="ARBA" id="ARBA00022833"/>
    </source>
</evidence>
<dbReference type="PROSITE" id="PS50880">
    <property type="entry name" value="TOPRIM"/>
    <property type="match status" value="1"/>
</dbReference>
<keyword evidence="5" id="KW-0862">Zinc</keyword>
<dbReference type="Proteomes" id="UP001549321">
    <property type="component" value="Unassembled WGS sequence"/>
</dbReference>
<dbReference type="Pfam" id="PF01131">
    <property type="entry name" value="Topoisom_bac"/>
    <property type="match status" value="1"/>
</dbReference>
<dbReference type="Pfam" id="PF13368">
    <property type="entry name" value="Toprim_C_rpt"/>
    <property type="match status" value="3"/>
</dbReference>
<dbReference type="EMBL" id="JBEPSM010000001">
    <property type="protein sequence ID" value="MET4634469.1"/>
    <property type="molecule type" value="Genomic_DNA"/>
</dbReference>
<dbReference type="Pfam" id="PF01751">
    <property type="entry name" value="Toprim"/>
    <property type="match status" value="1"/>
</dbReference>
<dbReference type="InterPro" id="IPR023405">
    <property type="entry name" value="Topo_IA_core_domain"/>
</dbReference>
<dbReference type="InterPro" id="IPR003602">
    <property type="entry name" value="Topo_IA_DNA-bd_dom"/>
</dbReference>
<reference evidence="14 15" key="1">
    <citation type="submission" date="2024-06" db="EMBL/GenBank/DDBJ databases">
        <title>Sorghum-associated microbial communities from plants grown in Nebraska, USA.</title>
        <authorList>
            <person name="Schachtman D."/>
        </authorList>
    </citation>
    <scope>NUCLEOTIDE SEQUENCE [LARGE SCALE GENOMIC DNA]</scope>
    <source>
        <strain evidence="14 15">3207</strain>
    </source>
</reference>
<feature type="site" description="Interaction with DNA" evidence="10">
    <location>
        <position position="142"/>
    </location>
</feature>
<dbReference type="InterPro" id="IPR013497">
    <property type="entry name" value="Topo_IA_cen"/>
</dbReference>
<feature type="compositionally biased region" description="Basic residues" evidence="11">
    <location>
        <begin position="894"/>
        <end position="911"/>
    </location>
</feature>
<dbReference type="InterPro" id="IPR000380">
    <property type="entry name" value="Topo_IA"/>
</dbReference>
<dbReference type="CDD" id="cd00186">
    <property type="entry name" value="TOP1Ac"/>
    <property type="match status" value="1"/>
</dbReference>
<keyword evidence="6" id="KW-0460">Magnesium</keyword>
<evidence type="ECO:0000256" key="2">
    <source>
        <dbReference type="ARBA" id="ARBA00009446"/>
    </source>
</evidence>
<dbReference type="InterPro" id="IPR013498">
    <property type="entry name" value="Topo_IA_Znf"/>
</dbReference>
<dbReference type="PANTHER" id="PTHR42785:SF1">
    <property type="entry name" value="DNA TOPOISOMERASE"/>
    <property type="match status" value="1"/>
</dbReference>
<dbReference type="InterPro" id="IPR034149">
    <property type="entry name" value="TOPRIM_TopoI"/>
</dbReference>
<feature type="domain" description="Toprim" evidence="12">
    <location>
        <begin position="1"/>
        <end position="117"/>
    </location>
</feature>
<feature type="site" description="Interaction with DNA" evidence="10">
    <location>
        <position position="31"/>
    </location>
</feature>
<feature type="site" description="Interaction with DNA" evidence="10">
    <location>
        <position position="305"/>
    </location>
</feature>
<dbReference type="Gene3D" id="3.30.65.10">
    <property type="entry name" value="Bacterial Topoisomerase I, domain 1"/>
    <property type="match status" value="1"/>
</dbReference>
<evidence type="ECO:0000313" key="15">
    <source>
        <dbReference type="Proteomes" id="UP001549321"/>
    </source>
</evidence>
<evidence type="ECO:0000256" key="10">
    <source>
        <dbReference type="HAMAP-Rule" id="MF_00952"/>
    </source>
</evidence>
<feature type="site" description="Interaction with DNA" evidence="10">
    <location>
        <position position="141"/>
    </location>
</feature>
<organism evidence="14 15">
    <name type="scientific">Kaistia defluvii</name>
    <dbReference type="NCBI Taxonomy" id="410841"/>
    <lineage>
        <taxon>Bacteria</taxon>
        <taxon>Pseudomonadati</taxon>
        <taxon>Pseudomonadota</taxon>
        <taxon>Alphaproteobacteria</taxon>
        <taxon>Hyphomicrobiales</taxon>
        <taxon>Kaistiaceae</taxon>
        <taxon>Kaistia</taxon>
    </lineage>
</organism>
<dbReference type="Pfam" id="PF01396">
    <property type="entry name" value="Zn_ribbon_Top1"/>
    <property type="match status" value="1"/>
</dbReference>
<feature type="compositionally biased region" description="Basic and acidic residues" evidence="11">
    <location>
        <begin position="441"/>
        <end position="451"/>
    </location>
</feature>
<evidence type="ECO:0000256" key="11">
    <source>
        <dbReference type="SAM" id="MobiDB-lite"/>
    </source>
</evidence>
<sequence length="921" mass="100197">MNLVIVESPAKAKTINKYLGSDYHVVASYGHVRDLPSKDGSVLPDEDFAMSWEADPKSAKRLVDMATAAKAADRIILATDPDREGEAISWHVLEVLKQKRAIKDKPVERVVFNAITKQAVLEAMKNPRPIDVALVDAYLARRALDYLVGFTLSPVLWRKLPGARSAGRVQSVALRLVCDRENEIEIFKPREYWSLLATLATPRGDEFQARLVGADGKKISRLDVGTAEEAEAFRAALDAGRYTVAEIESKPAKRHPFAPFTTSTLQQEASRKLGFAPNRTMQLAQRLYEGVELGGETVGLITYMRTDGVDMAPEAVAAVRGVIGTDFSAKHLPDAPRRYQTKAKNAQEAHEAIRPTDPTRRPRDVARYVEQDQARLYELIWKRTVASQMESAEMQRTAVDILVEAGGRKIDLRASGQVMTFDGFLALYNEDKDEEGDEDEGRLPRMEKGESLTKKAIAATQHFTEPPPRYSEATLVKRMEELGIGRPSTYAATLTVLRDREYVRLDKKRLVPEDKGRLVTAFLQSFFARYVEYDFTADLEEKLDQISAGEIAWKDVLREFWQRFAADVGETKELRVTQVLDALNDLLGPHIFPARADGGDPRTCPSCGAGRLSLKLGKFGAFIGCSNYPECRFTRQLVASGDDATPGENGENGSVLGAEGSKVLGKDPATGLDVTLRSGRFGPYVQLGEPEGKEKPKRASLPKGWEAATLDLDKALALLSLPRDVGIHPEDGKPIQAGIGRYGPFLLHDGKYANLDSVDEVFVVGINRAVDVIAEKKARGGRPARAGAEPIKTLGDHPTLGGPITVHAGKYGPYVKHGAVNATLPKALPPETVSLDEAVALIAEKAGKAPVKKTRAAAKPKAEAKTTAKKAPAKKAAAKVADGDGVSEDAPKKAPAKKAAAKKPAAKKTATKKSPAEADAE</sequence>
<dbReference type="PROSITE" id="PS52039">
    <property type="entry name" value="TOPO_IA_2"/>
    <property type="match status" value="1"/>
</dbReference>
<dbReference type="Gene3D" id="1.10.460.10">
    <property type="entry name" value="Topoisomerase I, domain 2"/>
    <property type="match status" value="1"/>
</dbReference>
<keyword evidence="15" id="KW-1185">Reference proteome</keyword>
<feature type="region of interest" description="Disordered" evidence="11">
    <location>
        <begin position="343"/>
        <end position="364"/>
    </location>
</feature>
<dbReference type="Gene3D" id="2.70.20.10">
    <property type="entry name" value="Topoisomerase I, domain 3"/>
    <property type="match status" value="1"/>
</dbReference>
<evidence type="ECO:0000256" key="9">
    <source>
        <dbReference type="ARBA" id="ARBA00023235"/>
    </source>
</evidence>
<comment type="catalytic activity">
    <reaction evidence="1 10">
        <text>ATP-independent breakage of single-stranded DNA, followed by passage and rejoining.</text>
        <dbReference type="EC" id="5.6.2.1"/>
    </reaction>
</comment>
<proteinExistence type="inferred from homology"/>
<dbReference type="InterPro" id="IPR013824">
    <property type="entry name" value="Topo_IA_cen_sub1"/>
</dbReference>
<evidence type="ECO:0000256" key="1">
    <source>
        <dbReference type="ARBA" id="ARBA00000213"/>
    </source>
</evidence>
<comment type="caution">
    <text evidence="10">Lacks conserved residue(s) required for the propagation of feature annotation.</text>
</comment>
<evidence type="ECO:0000256" key="8">
    <source>
        <dbReference type="ARBA" id="ARBA00023125"/>
    </source>
</evidence>